<dbReference type="EMBL" id="JAGXEW010000046">
    <property type="protein sequence ID" value="KAK1152575.1"/>
    <property type="molecule type" value="Genomic_DNA"/>
</dbReference>
<evidence type="ECO:0000256" key="1">
    <source>
        <dbReference type="SAM" id="MobiDB-lite"/>
    </source>
</evidence>
<dbReference type="Gene3D" id="1.25.40.990">
    <property type="match status" value="1"/>
</dbReference>
<dbReference type="PANTHER" id="PTHR12436">
    <property type="entry name" value="80 KDA MCM3-ASSOCIATED PROTEIN"/>
    <property type="match status" value="1"/>
</dbReference>
<dbReference type="GO" id="GO:0051298">
    <property type="term" value="P:centrosome duplication"/>
    <property type="evidence" value="ECO:0007669"/>
    <property type="project" value="TreeGrafter"/>
</dbReference>
<dbReference type="GO" id="GO:0005813">
    <property type="term" value="C:centrosome"/>
    <property type="evidence" value="ECO:0007669"/>
    <property type="project" value="TreeGrafter"/>
</dbReference>
<evidence type="ECO:0000259" key="2">
    <source>
        <dbReference type="Pfam" id="PF03399"/>
    </source>
</evidence>
<feature type="domain" description="SAC3/GANP/THP3 conserved" evidence="2">
    <location>
        <begin position="53"/>
        <end position="339"/>
    </location>
</feature>
<comment type="caution">
    <text evidence="3">The sequence shown here is derived from an EMBL/GenBank/DDBJ whole genome shotgun (WGS) entry which is preliminary data.</text>
</comment>
<reference evidence="3" key="1">
    <citation type="submission" date="2022-02" db="EMBL/GenBank/DDBJ databases">
        <title>Atlantic sturgeon de novo genome assembly.</title>
        <authorList>
            <person name="Stock M."/>
            <person name="Klopp C."/>
            <person name="Guiguen Y."/>
            <person name="Cabau C."/>
            <person name="Parinello H."/>
            <person name="Santidrian Yebra-Pimentel E."/>
            <person name="Kuhl H."/>
            <person name="Dirks R.P."/>
            <person name="Guessner J."/>
            <person name="Wuertz S."/>
            <person name="Du K."/>
            <person name="Schartl M."/>
        </authorList>
    </citation>
    <scope>NUCLEOTIDE SEQUENCE</scope>
    <source>
        <strain evidence="3">STURGEONOMICS-FGT-2020</strain>
        <tissue evidence="3">Whole blood</tissue>
    </source>
</reference>
<organism evidence="3 4">
    <name type="scientific">Acipenser oxyrinchus oxyrinchus</name>
    <dbReference type="NCBI Taxonomy" id="40147"/>
    <lineage>
        <taxon>Eukaryota</taxon>
        <taxon>Metazoa</taxon>
        <taxon>Chordata</taxon>
        <taxon>Craniata</taxon>
        <taxon>Vertebrata</taxon>
        <taxon>Euteleostomi</taxon>
        <taxon>Actinopterygii</taxon>
        <taxon>Chondrostei</taxon>
        <taxon>Acipenseriformes</taxon>
        <taxon>Acipenseridae</taxon>
        <taxon>Acipenser</taxon>
    </lineage>
</organism>
<gene>
    <name evidence="3" type="primary">SAC3D1</name>
    <name evidence="3" type="ORF">AOXY_G31269</name>
</gene>
<dbReference type="Pfam" id="PF03399">
    <property type="entry name" value="SAC3_GANP"/>
    <property type="match status" value="1"/>
</dbReference>
<name>A0AAD8CKE4_ACIOX</name>
<proteinExistence type="predicted"/>
<dbReference type="AlphaFoldDB" id="A0AAD8CKE4"/>
<dbReference type="GO" id="GO:0005634">
    <property type="term" value="C:nucleus"/>
    <property type="evidence" value="ECO:0007669"/>
    <property type="project" value="TreeGrafter"/>
</dbReference>
<dbReference type="GO" id="GO:0051225">
    <property type="term" value="P:spindle assembly"/>
    <property type="evidence" value="ECO:0007669"/>
    <property type="project" value="TreeGrafter"/>
</dbReference>
<dbReference type="Proteomes" id="UP001230051">
    <property type="component" value="Unassembled WGS sequence"/>
</dbReference>
<protein>
    <submittedName>
        <fullName evidence="3">SAC3 domain-containing protein 1 isoform X1</fullName>
    </submittedName>
</protein>
<evidence type="ECO:0000313" key="3">
    <source>
        <dbReference type="EMBL" id="KAK1152575.1"/>
    </source>
</evidence>
<dbReference type="PANTHER" id="PTHR12436:SF38">
    <property type="entry name" value="SAC3 DOMAIN-CONTAINING PROTEIN 1"/>
    <property type="match status" value="1"/>
</dbReference>
<dbReference type="GO" id="GO:0005819">
    <property type="term" value="C:spindle"/>
    <property type="evidence" value="ECO:0007669"/>
    <property type="project" value="TreeGrafter"/>
</dbReference>
<evidence type="ECO:0000313" key="4">
    <source>
        <dbReference type="Proteomes" id="UP001230051"/>
    </source>
</evidence>
<feature type="compositionally biased region" description="Basic and acidic residues" evidence="1">
    <location>
        <begin position="78"/>
        <end position="95"/>
    </location>
</feature>
<sequence length="382" mass="43393">MLIPALTANHVELAGRRRSEPRLCWCFSSWKPRRGTVRADEEGAAPMGTCAGMCSERERLERQRQKRLHRFEILPGTERDRVPSADPGRAVKEYSRPAAGKDSTRPSELRPPAVLLKTVCYLIDEIASGKTGAPWTEVYGFVFDRLRSARQDLTIQRVSGRLCVAVLERTLRFLVYTSYRLCQEPLRCFDPKINDTHVQECFSWLLGCYREGIHDNEPEVQALALLYNLGSLHALHHTLQLPEPVRSTAPVRLAASVSRAYLEGNLVRFFRLLRSLTFLQSCAVHRHLPRCRQEMLLFYSHGYSSRNCRYPLPLLAELLALEGPGEAAELCREHGITVSGDTVAFLKTAFRYPPAFVSRHSYELVDRKQGDRSIADVIHGYS</sequence>
<feature type="region of interest" description="Disordered" evidence="1">
    <location>
        <begin position="78"/>
        <end position="107"/>
    </location>
</feature>
<dbReference type="InterPro" id="IPR005062">
    <property type="entry name" value="SAC3/GANP/THP3_conserved"/>
</dbReference>
<keyword evidence="4" id="KW-1185">Reference proteome</keyword>
<dbReference type="FunFam" id="1.25.40.990:FF:000016">
    <property type="entry name" value="Si:zfos-452g4.1"/>
    <property type="match status" value="1"/>
</dbReference>
<accession>A0AAD8CKE4</accession>
<dbReference type="InterPro" id="IPR045107">
    <property type="entry name" value="SAC3/GANP/THP3"/>
</dbReference>